<dbReference type="Gene3D" id="3.40.50.720">
    <property type="entry name" value="NAD(P)-binding Rossmann-like Domain"/>
    <property type="match status" value="1"/>
</dbReference>
<dbReference type="Pfam" id="PF00107">
    <property type="entry name" value="ADH_zinc_N"/>
    <property type="match status" value="1"/>
</dbReference>
<dbReference type="Pfam" id="PF08240">
    <property type="entry name" value="ADH_N"/>
    <property type="match status" value="1"/>
</dbReference>
<evidence type="ECO:0000313" key="5">
    <source>
        <dbReference type="Proteomes" id="UP001596456"/>
    </source>
</evidence>
<dbReference type="SUPFAM" id="SSF50129">
    <property type="entry name" value="GroES-like"/>
    <property type="match status" value="1"/>
</dbReference>
<evidence type="ECO:0000313" key="4">
    <source>
        <dbReference type="EMBL" id="MFC7333351.1"/>
    </source>
</evidence>
<protein>
    <submittedName>
        <fullName evidence="4">NAD(P)H-quinone oxidoreductase</fullName>
    </submittedName>
</protein>
<sequence>MVMAVPERMRAVEIGGAGGPEVLRPVERPVPRPGPGELLIRVAAAGVNRPDVLQRLGLYPPPPGASDLPGLEVAGTVAAIGEGVSGWREGDALCALVAGGGYAAYCVAPAPQCLPIPRGLSAVEAAGVPETFFTVWSNVFERGALKPTESLLVHGGTSGIGTTAIQLAKAFGARVFATAGSPAKARACEELGADRGIDYKAEDFVAVVKELTGGTGVDVVLDMVGGDYLARNVDCLAPDGRHVSIAFQRGPKGTLNLMWVMQKRLVLTGSTLRPRPVAEKGRIAATLHEKVWPLLEEGLVRPRIYRTFPLEDAAAAHALIESGEHVGKIILTVAG</sequence>
<dbReference type="SMART" id="SM00829">
    <property type="entry name" value="PKS_ER"/>
    <property type="match status" value="1"/>
</dbReference>
<dbReference type="InterPro" id="IPR011032">
    <property type="entry name" value="GroES-like_sf"/>
</dbReference>
<evidence type="ECO:0000256" key="2">
    <source>
        <dbReference type="ARBA" id="ARBA00023002"/>
    </source>
</evidence>
<feature type="domain" description="Enoyl reductase (ER)" evidence="3">
    <location>
        <begin position="18"/>
        <end position="331"/>
    </location>
</feature>
<dbReference type="PANTHER" id="PTHR48106">
    <property type="entry name" value="QUINONE OXIDOREDUCTASE PIG3-RELATED"/>
    <property type="match status" value="1"/>
</dbReference>
<keyword evidence="2" id="KW-0560">Oxidoreductase</keyword>
<dbReference type="InterPro" id="IPR013149">
    <property type="entry name" value="ADH-like_C"/>
</dbReference>
<reference evidence="5" key="1">
    <citation type="journal article" date="2019" name="Int. J. Syst. Evol. Microbiol.">
        <title>The Global Catalogue of Microorganisms (GCM) 10K type strain sequencing project: providing services to taxonomists for standard genome sequencing and annotation.</title>
        <authorList>
            <consortium name="The Broad Institute Genomics Platform"/>
            <consortium name="The Broad Institute Genome Sequencing Center for Infectious Disease"/>
            <person name="Wu L."/>
            <person name="Ma J."/>
        </authorList>
    </citation>
    <scope>NUCLEOTIDE SEQUENCE [LARGE SCALE GENOMIC DNA]</scope>
    <source>
        <strain evidence="5">CGMCC 1.16275</strain>
    </source>
</reference>
<proteinExistence type="predicted"/>
<dbReference type="Gene3D" id="3.90.180.10">
    <property type="entry name" value="Medium-chain alcohol dehydrogenases, catalytic domain"/>
    <property type="match status" value="1"/>
</dbReference>
<dbReference type="InterPro" id="IPR036291">
    <property type="entry name" value="NAD(P)-bd_dom_sf"/>
</dbReference>
<dbReference type="Proteomes" id="UP001596456">
    <property type="component" value="Unassembled WGS sequence"/>
</dbReference>
<dbReference type="CDD" id="cd05276">
    <property type="entry name" value="p53_inducible_oxidoreductase"/>
    <property type="match status" value="1"/>
</dbReference>
<name>A0ABW2KW14_9PROT</name>
<keyword evidence="5" id="KW-1185">Reference proteome</keyword>
<evidence type="ECO:0000256" key="1">
    <source>
        <dbReference type="ARBA" id="ARBA00022857"/>
    </source>
</evidence>
<gene>
    <name evidence="4" type="ORF">ACFQPS_09275</name>
</gene>
<dbReference type="InterPro" id="IPR013154">
    <property type="entry name" value="ADH-like_N"/>
</dbReference>
<organism evidence="4 5">
    <name type="scientific">Rhodocista pekingensis</name>
    <dbReference type="NCBI Taxonomy" id="201185"/>
    <lineage>
        <taxon>Bacteria</taxon>
        <taxon>Pseudomonadati</taxon>
        <taxon>Pseudomonadota</taxon>
        <taxon>Alphaproteobacteria</taxon>
        <taxon>Rhodospirillales</taxon>
        <taxon>Azospirillaceae</taxon>
        <taxon>Rhodocista</taxon>
    </lineage>
</organism>
<dbReference type="InterPro" id="IPR014189">
    <property type="entry name" value="Quinone_OxRdtase_PIG3"/>
</dbReference>
<evidence type="ECO:0000259" key="3">
    <source>
        <dbReference type="SMART" id="SM00829"/>
    </source>
</evidence>
<dbReference type="EMBL" id="JBHTCM010000010">
    <property type="protein sequence ID" value="MFC7333351.1"/>
    <property type="molecule type" value="Genomic_DNA"/>
</dbReference>
<accession>A0ABW2KW14</accession>
<comment type="caution">
    <text evidence="4">The sequence shown here is derived from an EMBL/GenBank/DDBJ whole genome shotgun (WGS) entry which is preliminary data.</text>
</comment>
<keyword evidence="1" id="KW-0521">NADP</keyword>
<dbReference type="PANTHER" id="PTHR48106:SF8">
    <property type="entry name" value="OS02G0805600 PROTEIN"/>
    <property type="match status" value="1"/>
</dbReference>
<dbReference type="SUPFAM" id="SSF51735">
    <property type="entry name" value="NAD(P)-binding Rossmann-fold domains"/>
    <property type="match status" value="1"/>
</dbReference>
<dbReference type="NCBIfam" id="TIGR02824">
    <property type="entry name" value="quinone_pig3"/>
    <property type="match status" value="1"/>
</dbReference>
<dbReference type="RefSeq" id="WP_377358378.1">
    <property type="nucleotide sequence ID" value="NZ_JBHTCM010000010.1"/>
</dbReference>
<dbReference type="InterPro" id="IPR020843">
    <property type="entry name" value="ER"/>
</dbReference>